<evidence type="ECO:0000313" key="3">
    <source>
        <dbReference type="Proteomes" id="UP000001514"/>
    </source>
</evidence>
<dbReference type="KEGG" id="smo:SELMODRAFT_429798"/>
<organism evidence="3">
    <name type="scientific">Selaginella moellendorffii</name>
    <name type="common">Spikemoss</name>
    <dbReference type="NCBI Taxonomy" id="88036"/>
    <lineage>
        <taxon>Eukaryota</taxon>
        <taxon>Viridiplantae</taxon>
        <taxon>Streptophyta</taxon>
        <taxon>Embryophyta</taxon>
        <taxon>Tracheophyta</taxon>
        <taxon>Lycopodiopsida</taxon>
        <taxon>Selaginellales</taxon>
        <taxon>Selaginellaceae</taxon>
        <taxon>Selaginella</taxon>
    </lineage>
</organism>
<gene>
    <name evidence="2" type="ORF">SELMODRAFT_429798</name>
</gene>
<accession>D8T7C2</accession>
<dbReference type="Proteomes" id="UP000001514">
    <property type="component" value="Unassembled WGS sequence"/>
</dbReference>
<evidence type="ECO:0000313" key="2">
    <source>
        <dbReference type="EMBL" id="EFJ07434.1"/>
    </source>
</evidence>
<keyword evidence="3" id="KW-1185">Reference proteome</keyword>
<dbReference type="InterPro" id="IPR036770">
    <property type="entry name" value="Ankyrin_rpt-contain_sf"/>
</dbReference>
<dbReference type="InParanoid" id="D8T7C2"/>
<dbReference type="EMBL" id="GL377685">
    <property type="protein sequence ID" value="EFJ07434.1"/>
    <property type="molecule type" value="Genomic_DNA"/>
</dbReference>
<dbReference type="HOGENOM" id="CLU_055537_0_0_1"/>
<dbReference type="AlphaFoldDB" id="D8T7C2"/>
<proteinExistence type="predicted"/>
<feature type="region of interest" description="Disordered" evidence="1">
    <location>
        <begin position="1"/>
        <end position="20"/>
    </location>
</feature>
<reference evidence="2 3" key="1">
    <citation type="journal article" date="2011" name="Science">
        <title>The Selaginella genome identifies genetic changes associated with the evolution of vascular plants.</title>
        <authorList>
            <person name="Banks J.A."/>
            <person name="Nishiyama T."/>
            <person name="Hasebe M."/>
            <person name="Bowman J.L."/>
            <person name="Gribskov M."/>
            <person name="dePamphilis C."/>
            <person name="Albert V.A."/>
            <person name="Aono N."/>
            <person name="Aoyama T."/>
            <person name="Ambrose B.A."/>
            <person name="Ashton N.W."/>
            <person name="Axtell M.J."/>
            <person name="Barker E."/>
            <person name="Barker M.S."/>
            <person name="Bennetzen J.L."/>
            <person name="Bonawitz N.D."/>
            <person name="Chapple C."/>
            <person name="Cheng C."/>
            <person name="Correa L.G."/>
            <person name="Dacre M."/>
            <person name="DeBarry J."/>
            <person name="Dreyer I."/>
            <person name="Elias M."/>
            <person name="Engstrom E.M."/>
            <person name="Estelle M."/>
            <person name="Feng L."/>
            <person name="Finet C."/>
            <person name="Floyd S.K."/>
            <person name="Frommer W.B."/>
            <person name="Fujita T."/>
            <person name="Gramzow L."/>
            <person name="Gutensohn M."/>
            <person name="Harholt J."/>
            <person name="Hattori M."/>
            <person name="Heyl A."/>
            <person name="Hirai T."/>
            <person name="Hiwatashi Y."/>
            <person name="Ishikawa M."/>
            <person name="Iwata M."/>
            <person name="Karol K.G."/>
            <person name="Koehler B."/>
            <person name="Kolukisaoglu U."/>
            <person name="Kubo M."/>
            <person name="Kurata T."/>
            <person name="Lalonde S."/>
            <person name="Li K."/>
            <person name="Li Y."/>
            <person name="Litt A."/>
            <person name="Lyons E."/>
            <person name="Manning G."/>
            <person name="Maruyama T."/>
            <person name="Michael T.P."/>
            <person name="Mikami K."/>
            <person name="Miyazaki S."/>
            <person name="Morinaga S."/>
            <person name="Murata T."/>
            <person name="Mueller-Roeber B."/>
            <person name="Nelson D.R."/>
            <person name="Obara M."/>
            <person name="Oguri Y."/>
            <person name="Olmstead R.G."/>
            <person name="Onodera N."/>
            <person name="Petersen B.L."/>
            <person name="Pils B."/>
            <person name="Prigge M."/>
            <person name="Rensing S.A."/>
            <person name="Riano-Pachon D.M."/>
            <person name="Roberts A.W."/>
            <person name="Sato Y."/>
            <person name="Scheller H.V."/>
            <person name="Schulz B."/>
            <person name="Schulz C."/>
            <person name="Shakirov E.V."/>
            <person name="Shibagaki N."/>
            <person name="Shinohara N."/>
            <person name="Shippen D.E."/>
            <person name="Soerensen I."/>
            <person name="Sotooka R."/>
            <person name="Sugimoto N."/>
            <person name="Sugita M."/>
            <person name="Sumikawa N."/>
            <person name="Tanurdzic M."/>
            <person name="Theissen G."/>
            <person name="Ulvskov P."/>
            <person name="Wakazuki S."/>
            <person name="Weng J.K."/>
            <person name="Willats W.W."/>
            <person name="Wipf D."/>
            <person name="Wolf P.G."/>
            <person name="Yang L."/>
            <person name="Zimmer A.D."/>
            <person name="Zhu Q."/>
            <person name="Mitros T."/>
            <person name="Hellsten U."/>
            <person name="Loque D."/>
            <person name="Otillar R."/>
            <person name="Salamov A."/>
            <person name="Schmutz J."/>
            <person name="Shapiro H."/>
            <person name="Lindquist E."/>
            <person name="Lucas S."/>
            <person name="Rokhsar D."/>
            <person name="Grigoriev I.V."/>
        </authorList>
    </citation>
    <scope>NUCLEOTIDE SEQUENCE [LARGE SCALE GENOMIC DNA]</scope>
</reference>
<name>D8T7C2_SELML</name>
<dbReference type="Gramene" id="EFJ07434">
    <property type="protein sequence ID" value="EFJ07434"/>
    <property type="gene ID" value="SELMODRAFT_429798"/>
</dbReference>
<dbReference type="Gene3D" id="1.25.40.20">
    <property type="entry name" value="Ankyrin repeat-containing domain"/>
    <property type="match status" value="1"/>
</dbReference>
<protein>
    <submittedName>
        <fullName evidence="2">Uncharacterized protein</fullName>
    </submittedName>
</protein>
<evidence type="ECO:0000256" key="1">
    <source>
        <dbReference type="SAM" id="MobiDB-lite"/>
    </source>
</evidence>
<dbReference type="SUPFAM" id="SSF48403">
    <property type="entry name" value="Ankyrin repeat"/>
    <property type="match status" value="1"/>
</dbReference>
<sequence length="350" mass="38561">MKRQRPRGKPGSNSEVEDDRMQSLRDPIVLMRGMADSQFWVSTHNYHDAHHSSADEEEQPQANLMSFVVVFAPGEGSGGKELVQLHAKSTGAVTIALVFPSPCALVYDHQGEELLALESPISIDVGAFVPRLPGFRLILSQLCGRGWEIGALTLGKRMARLVQAITESDLETAYAAIDLVDSLNMLVPGENREAPLLAAVKRHHRLGASAAGDGFVQYLLEKTGQTQTFHRQMRYFIGQAYPPGRSAPIKWMTWSRSSSPWRGLSRLLTSKHLCNARDPEHLELLLKLPHMDPSRTSPEGWLPLIAALNRIELASVKLLIAAGADPTLPTYDGFCPLARAAFSNEDEEIL</sequence>